<dbReference type="EMBL" id="AP011948">
    <property type="protein sequence ID" value="BAM41176.1"/>
    <property type="molecule type" value="Genomic_DNA"/>
</dbReference>
<feature type="region of interest" description="Disordered" evidence="1">
    <location>
        <begin position="217"/>
        <end position="246"/>
    </location>
</feature>
<name>J4C3X1_THEOR</name>
<evidence type="ECO:0000256" key="1">
    <source>
        <dbReference type="SAM" id="MobiDB-lite"/>
    </source>
</evidence>
<dbReference type="PROSITE" id="PS50053">
    <property type="entry name" value="UBIQUITIN_2"/>
    <property type="match status" value="1"/>
</dbReference>
<feature type="compositionally biased region" description="Polar residues" evidence="1">
    <location>
        <begin position="654"/>
        <end position="667"/>
    </location>
</feature>
<dbReference type="AlphaFoldDB" id="J4C3X1"/>
<dbReference type="VEuPathDB" id="PiroplasmaDB:TOT_030000439"/>
<feature type="compositionally biased region" description="Basic and acidic residues" evidence="1">
    <location>
        <begin position="489"/>
        <end position="498"/>
    </location>
</feature>
<dbReference type="InterPro" id="IPR029071">
    <property type="entry name" value="Ubiquitin-like_domsf"/>
</dbReference>
<feature type="compositionally biased region" description="Polar residues" evidence="1">
    <location>
        <begin position="84"/>
        <end position="98"/>
    </location>
</feature>
<evidence type="ECO:0000313" key="3">
    <source>
        <dbReference type="EMBL" id="BAM41176.1"/>
    </source>
</evidence>
<dbReference type="OrthoDB" id="417450at2759"/>
<reference evidence="3 4" key="1">
    <citation type="journal article" date="2012" name="MBio">
        <title>Comparative genome analysis of three eukaryotic parasites with differing abilities to transform leukocytes reveals key mediators of Theileria-induced leukocyte transformation.</title>
        <authorList>
            <person name="Hayashida K."/>
            <person name="Hara Y."/>
            <person name="Abe T."/>
            <person name="Yamasaki C."/>
            <person name="Toyoda A."/>
            <person name="Kosuge T."/>
            <person name="Suzuki Y."/>
            <person name="Sato Y."/>
            <person name="Kawashima S."/>
            <person name="Katayama T."/>
            <person name="Wakaguri H."/>
            <person name="Inoue N."/>
            <person name="Homma K."/>
            <person name="Tada-Umezaki M."/>
            <person name="Yagi Y."/>
            <person name="Fujii Y."/>
            <person name="Habara T."/>
            <person name="Kanehisa M."/>
            <person name="Watanabe H."/>
            <person name="Ito K."/>
            <person name="Gojobori T."/>
            <person name="Sugawara H."/>
            <person name="Imanishi T."/>
            <person name="Weir W."/>
            <person name="Gardner M."/>
            <person name="Pain A."/>
            <person name="Shiels B."/>
            <person name="Hattori M."/>
            <person name="Nene V."/>
            <person name="Sugimoto C."/>
        </authorList>
    </citation>
    <scope>NUCLEOTIDE SEQUENCE [LARGE SCALE GENOMIC DNA]</scope>
    <source>
        <strain evidence="3 4">Shintoku</strain>
    </source>
</reference>
<dbReference type="SMART" id="SM00213">
    <property type="entry name" value="UBQ"/>
    <property type="match status" value="1"/>
</dbReference>
<dbReference type="Gene3D" id="3.10.20.90">
    <property type="entry name" value="Phosphatidylinositol 3-kinase Catalytic Subunit, Chain A, domain 1"/>
    <property type="match status" value="1"/>
</dbReference>
<dbReference type="eggNOG" id="KOG4248">
    <property type="taxonomic scope" value="Eukaryota"/>
</dbReference>
<dbReference type="KEGG" id="tot:TOT_030000439"/>
<feature type="region of interest" description="Disordered" evidence="1">
    <location>
        <begin position="584"/>
        <end position="667"/>
    </location>
</feature>
<dbReference type="RefSeq" id="XP_009691477.1">
    <property type="nucleotide sequence ID" value="XM_009693182.1"/>
</dbReference>
<feature type="region of interest" description="Disordered" evidence="1">
    <location>
        <begin position="171"/>
        <end position="190"/>
    </location>
</feature>
<dbReference type="InterPro" id="IPR019956">
    <property type="entry name" value="Ubiquitin_dom"/>
</dbReference>
<feature type="compositionally biased region" description="Polar residues" evidence="1">
    <location>
        <begin position="171"/>
        <end position="185"/>
    </location>
</feature>
<dbReference type="GeneID" id="20715618"/>
<feature type="region of interest" description="Disordered" evidence="1">
    <location>
        <begin position="482"/>
        <end position="501"/>
    </location>
</feature>
<accession>J4C3X1</accession>
<feature type="compositionally biased region" description="Basic and acidic residues" evidence="1">
    <location>
        <begin position="264"/>
        <end position="273"/>
    </location>
</feature>
<dbReference type="Proteomes" id="UP000003786">
    <property type="component" value="Chromosome 3"/>
</dbReference>
<sequence length="667" mass="72494">MSTELLNISFRLMTDRTFCLSMKSSLLISDVKVLIQTDSEIAPENQRLIFKGQLLKDEFTLKSYGVESGNTIHVVGRPIRPQETEPSGDNAQQSTGNDRGSGEGSEVVVDGQISTSGSRGIGVPVGLFMSPIYATISVSTPVSNGRDNSMEQVATQFFSGVVNTLLSSFNGTSTGQSSQRGTAQAEQPRDELVSELEKSTGILKRVTSTVSSLSRLASSSMSSGSSANNDSRTAPETTTTGDSVNVASENAENAADIFNSREASASDKVETAAERNAVQSGISRKSSLRNKKNDSQSRSKPNLVEVIDRSSSYSSSNGLVLDRGVSSRSSRFKLERRSNSAPEGYDGYAASLKRGSSNPSRSEEMKYEDYVYDNPSINQTKKEDKGEESDAFEARRGKVRLMDPELVTSKLPWDCLYKLEQHVYEMNYGYKVDYSDSVSYSRNGASGGTASRGGTFIRRPSFTRIEMSSPCYLADEPVSFNMSRSSSEGSEHQRRLIESDEPSSLDEFLGRLESLNARLNETINRYDSGDRTTQLDTYKHLSMVMAIQSRIYASMCAIFSWMHMQMIAPDLARNFSSRMGWNGSASGAQLTQSGPQNDQGGFSFTACSTYVPRDHENSAQNTHSSENSEEPRENSSADGATATPSAGAERQGTPFGQDQAGTGSHNA</sequence>
<organism evidence="3 4">
    <name type="scientific">Theileria orientalis strain Shintoku</name>
    <dbReference type="NCBI Taxonomy" id="869250"/>
    <lineage>
        <taxon>Eukaryota</taxon>
        <taxon>Sar</taxon>
        <taxon>Alveolata</taxon>
        <taxon>Apicomplexa</taxon>
        <taxon>Aconoidasida</taxon>
        <taxon>Piroplasmida</taxon>
        <taxon>Theileriidae</taxon>
        <taxon>Theileria</taxon>
    </lineage>
</organism>
<dbReference type="Pfam" id="PF00240">
    <property type="entry name" value="ubiquitin"/>
    <property type="match status" value="1"/>
</dbReference>
<keyword evidence="4" id="KW-1185">Reference proteome</keyword>
<dbReference type="GO" id="GO:0051787">
    <property type="term" value="F:misfolded protein binding"/>
    <property type="evidence" value="ECO:0007669"/>
    <property type="project" value="TreeGrafter"/>
</dbReference>
<dbReference type="GO" id="GO:0036503">
    <property type="term" value="P:ERAD pathway"/>
    <property type="evidence" value="ECO:0007669"/>
    <property type="project" value="TreeGrafter"/>
</dbReference>
<dbReference type="InterPro" id="IPR000626">
    <property type="entry name" value="Ubiquitin-like_dom"/>
</dbReference>
<gene>
    <name evidence="3" type="ORF">TOT_030000439</name>
</gene>
<feature type="region of interest" description="Disordered" evidence="1">
    <location>
        <begin position="76"/>
        <end position="113"/>
    </location>
</feature>
<protein>
    <recommendedName>
        <fullName evidence="2">Ubiquitin-like domain-containing protein</fullName>
    </recommendedName>
</protein>
<feature type="compositionally biased region" description="Polar residues" evidence="1">
    <location>
        <begin position="584"/>
        <end position="608"/>
    </location>
</feature>
<dbReference type="PANTHER" id="PTHR15204">
    <property type="entry name" value="LARGE PROLINE-RICH PROTEIN BAG6"/>
    <property type="match status" value="1"/>
</dbReference>
<dbReference type="STRING" id="869250.J4C3X1"/>
<dbReference type="SUPFAM" id="SSF54236">
    <property type="entry name" value="Ubiquitin-like"/>
    <property type="match status" value="1"/>
</dbReference>
<proteinExistence type="predicted"/>
<feature type="region of interest" description="Disordered" evidence="1">
    <location>
        <begin position="261"/>
        <end position="392"/>
    </location>
</feature>
<dbReference type="GO" id="GO:0031593">
    <property type="term" value="F:polyubiquitin modification-dependent protein binding"/>
    <property type="evidence" value="ECO:0007669"/>
    <property type="project" value="TreeGrafter"/>
</dbReference>
<feature type="compositionally biased region" description="Low complexity" evidence="1">
    <location>
        <begin position="217"/>
        <end position="231"/>
    </location>
</feature>
<feature type="domain" description="Ubiquitin-like" evidence="2">
    <location>
        <begin position="6"/>
        <end position="77"/>
    </location>
</feature>
<dbReference type="PANTHER" id="PTHR15204:SF0">
    <property type="entry name" value="LARGE PROLINE-RICH PROTEIN BAG6"/>
    <property type="match status" value="1"/>
</dbReference>
<dbReference type="PRINTS" id="PR00348">
    <property type="entry name" value="UBIQUITIN"/>
</dbReference>
<evidence type="ECO:0000313" key="4">
    <source>
        <dbReference type="Proteomes" id="UP000003786"/>
    </source>
</evidence>
<evidence type="ECO:0000259" key="2">
    <source>
        <dbReference type="PROSITE" id="PS50053"/>
    </source>
</evidence>
<dbReference type="GO" id="GO:0071818">
    <property type="term" value="C:BAT3 complex"/>
    <property type="evidence" value="ECO:0007669"/>
    <property type="project" value="TreeGrafter"/>
</dbReference>
<feature type="compositionally biased region" description="Polar residues" evidence="1">
    <location>
        <begin position="232"/>
        <end position="242"/>
    </location>
</feature>